<protein>
    <submittedName>
        <fullName evidence="1">Uncharacterized protein</fullName>
    </submittedName>
</protein>
<reference evidence="1 2" key="1">
    <citation type="submission" date="2020-07" db="EMBL/GenBank/DDBJ databases">
        <title>Sequencing the genomes of 1000 actinobacteria strains.</title>
        <authorList>
            <person name="Klenk H.-P."/>
        </authorList>
    </citation>
    <scope>NUCLEOTIDE SEQUENCE [LARGE SCALE GENOMIC DNA]</scope>
    <source>
        <strain evidence="1 2">DSM 103833</strain>
    </source>
</reference>
<sequence>MAEADPRLASAVSIPPTVRIRAASPAAMRRTVWFFIYVSFVRSARRVLSDEVKNRQDQNGQYLPEIVTREVGGETEAGDVLAGERVV</sequence>
<organism evidence="1 2">
    <name type="scientific">Nocardioides thalensis</name>
    <dbReference type="NCBI Taxonomy" id="1914755"/>
    <lineage>
        <taxon>Bacteria</taxon>
        <taxon>Bacillati</taxon>
        <taxon>Actinomycetota</taxon>
        <taxon>Actinomycetes</taxon>
        <taxon>Propionibacteriales</taxon>
        <taxon>Nocardioidaceae</taxon>
        <taxon>Nocardioides</taxon>
    </lineage>
</organism>
<dbReference type="AlphaFoldDB" id="A0A853BZP2"/>
<keyword evidence="2" id="KW-1185">Reference proteome</keyword>
<comment type="caution">
    <text evidence="1">The sequence shown here is derived from an EMBL/GenBank/DDBJ whole genome shotgun (WGS) entry which is preliminary data.</text>
</comment>
<proteinExistence type="predicted"/>
<dbReference type="EMBL" id="JACCFP010000001">
    <property type="protein sequence ID" value="NYI99602.1"/>
    <property type="molecule type" value="Genomic_DNA"/>
</dbReference>
<gene>
    <name evidence="1" type="ORF">HNR19_000301</name>
</gene>
<evidence type="ECO:0000313" key="2">
    <source>
        <dbReference type="Proteomes" id="UP000530424"/>
    </source>
</evidence>
<name>A0A853BZP2_9ACTN</name>
<evidence type="ECO:0000313" key="1">
    <source>
        <dbReference type="EMBL" id="NYI99602.1"/>
    </source>
</evidence>
<dbReference type="Proteomes" id="UP000530424">
    <property type="component" value="Unassembled WGS sequence"/>
</dbReference>
<accession>A0A853BZP2</accession>
<dbReference type="RefSeq" id="WP_179666231.1">
    <property type="nucleotide sequence ID" value="NZ_JACCFP010000001.1"/>
</dbReference>